<evidence type="ECO:0000256" key="11">
    <source>
        <dbReference type="ARBA" id="ARBA00022683"/>
    </source>
</evidence>
<evidence type="ECO:0000313" key="22">
    <source>
        <dbReference type="EMBL" id="RJE89554.1"/>
    </source>
</evidence>
<dbReference type="InterPro" id="IPR035895">
    <property type="entry name" value="HPr-like_sf"/>
</dbReference>
<dbReference type="PANTHER" id="PTHR46244">
    <property type="entry name" value="PHOSPHOENOLPYRUVATE-PROTEIN PHOSPHOTRANSFERASE"/>
    <property type="match status" value="1"/>
</dbReference>
<dbReference type="GO" id="GO:0046872">
    <property type="term" value="F:metal ion binding"/>
    <property type="evidence" value="ECO:0007669"/>
    <property type="project" value="UniProtKB-KW"/>
</dbReference>
<dbReference type="GO" id="GO:0016301">
    <property type="term" value="F:kinase activity"/>
    <property type="evidence" value="ECO:0007669"/>
    <property type="project" value="UniProtKB-KW"/>
</dbReference>
<feature type="binding site" evidence="18">
    <location>
        <position position="568"/>
    </location>
    <ligand>
        <name>phosphoenolpyruvate</name>
        <dbReference type="ChEBI" id="CHEBI:58702"/>
    </ligand>
</feature>
<dbReference type="InterPro" id="IPR000032">
    <property type="entry name" value="HPr-like"/>
</dbReference>
<evidence type="ECO:0000256" key="9">
    <source>
        <dbReference type="ARBA" id="ARBA00022597"/>
    </source>
</evidence>
<evidence type="ECO:0000256" key="20">
    <source>
        <dbReference type="SAM" id="MobiDB-lite"/>
    </source>
</evidence>
<feature type="active site" description="Tele-phosphohistidine intermediate" evidence="17">
    <location>
        <position position="293"/>
    </location>
</feature>
<dbReference type="SUPFAM" id="SSF52009">
    <property type="entry name" value="Phosphohistidine domain"/>
    <property type="match status" value="1"/>
</dbReference>
<dbReference type="InterPro" id="IPR008279">
    <property type="entry name" value="PEP-util_enz_mobile_dom"/>
</dbReference>
<dbReference type="InterPro" id="IPR050499">
    <property type="entry name" value="PEP-utilizing_PTS_enzyme"/>
</dbReference>
<evidence type="ECO:0000256" key="8">
    <source>
        <dbReference type="ARBA" id="ARBA00022490"/>
    </source>
</evidence>
<dbReference type="Gene3D" id="3.50.30.10">
    <property type="entry name" value="Phosphohistidine domain"/>
    <property type="match status" value="1"/>
</dbReference>
<dbReference type="EMBL" id="QZCG01000001">
    <property type="protein sequence ID" value="RJE89554.1"/>
    <property type="molecule type" value="Genomic_DNA"/>
</dbReference>
<dbReference type="InterPro" id="IPR036637">
    <property type="entry name" value="Phosphohistidine_dom_sf"/>
</dbReference>
<dbReference type="Pfam" id="PF00391">
    <property type="entry name" value="PEP-utilizers"/>
    <property type="match status" value="1"/>
</dbReference>
<evidence type="ECO:0000256" key="1">
    <source>
        <dbReference type="ARBA" id="ARBA00000683"/>
    </source>
</evidence>
<comment type="catalytic activity">
    <reaction evidence="1 16">
        <text>L-histidyl-[protein] + phosphoenolpyruvate = N(pros)-phospho-L-histidyl-[protein] + pyruvate</text>
        <dbReference type="Rhea" id="RHEA:23880"/>
        <dbReference type="Rhea" id="RHEA-COMP:9745"/>
        <dbReference type="Rhea" id="RHEA-COMP:9746"/>
        <dbReference type="ChEBI" id="CHEBI:15361"/>
        <dbReference type="ChEBI" id="CHEBI:29979"/>
        <dbReference type="ChEBI" id="CHEBI:58702"/>
        <dbReference type="ChEBI" id="CHEBI:64837"/>
        <dbReference type="EC" id="2.7.3.9"/>
    </reaction>
</comment>
<keyword evidence="10 16" id="KW-0808">Transferase</keyword>
<dbReference type="InterPro" id="IPR000121">
    <property type="entry name" value="PEP_util_C"/>
</dbReference>
<dbReference type="InterPro" id="IPR001020">
    <property type="entry name" value="PTS_HPr_His_P_site"/>
</dbReference>
<dbReference type="CDD" id="cd00367">
    <property type="entry name" value="PTS-HPr_like"/>
    <property type="match status" value="1"/>
</dbReference>
<dbReference type="PRINTS" id="PR00107">
    <property type="entry name" value="PHOSPHOCPHPR"/>
</dbReference>
<comment type="similarity">
    <text evidence="4 16">Belongs to the PEP-utilizing enzyme family.</text>
</comment>
<evidence type="ECO:0000256" key="19">
    <source>
        <dbReference type="PIRSR" id="PIRSR000732-3"/>
    </source>
</evidence>
<dbReference type="GO" id="GO:0008965">
    <property type="term" value="F:phosphoenolpyruvate-protein phosphotransferase activity"/>
    <property type="evidence" value="ECO:0007669"/>
    <property type="project" value="UniProtKB-EC"/>
</dbReference>
<keyword evidence="14 16" id="KW-0460">Magnesium</keyword>
<dbReference type="PROSITE" id="PS00742">
    <property type="entry name" value="PEP_ENZYMES_2"/>
    <property type="match status" value="1"/>
</dbReference>
<dbReference type="Pfam" id="PF05524">
    <property type="entry name" value="PEP-utilisers_N"/>
    <property type="match status" value="1"/>
</dbReference>
<dbReference type="InterPro" id="IPR006318">
    <property type="entry name" value="PTS_EI-like"/>
</dbReference>
<dbReference type="InterPro" id="IPR024692">
    <property type="entry name" value="PTS_EI"/>
</dbReference>
<keyword evidence="11 16" id="KW-0598">Phosphotransferase system</keyword>
<evidence type="ECO:0000256" key="10">
    <source>
        <dbReference type="ARBA" id="ARBA00022679"/>
    </source>
</evidence>
<feature type="region of interest" description="Disordered" evidence="20">
    <location>
        <begin position="90"/>
        <end position="117"/>
    </location>
</feature>
<feature type="binding site" evidence="18">
    <location>
        <begin position="557"/>
        <end position="558"/>
    </location>
    <ligand>
        <name>phosphoenolpyruvate</name>
        <dbReference type="ChEBI" id="CHEBI:58702"/>
    </ligand>
</feature>
<feature type="binding site" evidence="19">
    <location>
        <position position="534"/>
    </location>
    <ligand>
        <name>Mg(2+)</name>
        <dbReference type="ChEBI" id="CHEBI:18420"/>
    </ligand>
</feature>
<dbReference type="NCBIfam" id="TIGR01003">
    <property type="entry name" value="PTS_HPr_family"/>
    <property type="match status" value="1"/>
</dbReference>
<evidence type="ECO:0000313" key="23">
    <source>
        <dbReference type="Proteomes" id="UP000284202"/>
    </source>
</evidence>
<feature type="binding site" evidence="19">
    <location>
        <position position="558"/>
    </location>
    <ligand>
        <name>Mg(2+)</name>
        <dbReference type="ChEBI" id="CHEBI:18420"/>
    </ligand>
</feature>
<evidence type="ECO:0000256" key="2">
    <source>
        <dbReference type="ARBA" id="ARBA00001946"/>
    </source>
</evidence>
<evidence type="ECO:0000256" key="18">
    <source>
        <dbReference type="PIRSR" id="PIRSR000732-2"/>
    </source>
</evidence>
<dbReference type="Proteomes" id="UP000284202">
    <property type="component" value="Unassembled WGS sequence"/>
</dbReference>
<dbReference type="Gene3D" id="3.20.20.60">
    <property type="entry name" value="Phosphoenolpyruvate-binding domains"/>
    <property type="match status" value="1"/>
</dbReference>
<evidence type="ECO:0000256" key="12">
    <source>
        <dbReference type="ARBA" id="ARBA00022723"/>
    </source>
</evidence>
<comment type="function">
    <text evidence="16">General (non sugar-specific) component of the phosphoenolpyruvate-dependent sugar phosphotransferase system (sugar PTS). This major carbohydrate active-transport system catalyzes the phosphorylation of incoming sugar substrates concomitantly with their translocation across the cell membrane. Enzyme I transfers the phosphoryl group from phosphoenolpyruvate (PEP) to the phosphoryl carrier protein (HPr).</text>
</comment>
<dbReference type="PIRSF" id="PIRSF000732">
    <property type="entry name" value="PTS_enzyme_I"/>
    <property type="match status" value="1"/>
</dbReference>
<dbReference type="InterPro" id="IPR015813">
    <property type="entry name" value="Pyrv/PenolPyrv_kinase-like_dom"/>
</dbReference>
<name>A0A418T8K3_9RHOB</name>
<feature type="active site" description="Proton donor" evidence="17">
    <location>
        <position position="605"/>
    </location>
</feature>
<organism evidence="22 23">
    <name type="scientific">Paracoccus onubensis</name>
    <dbReference type="NCBI Taxonomy" id="1675788"/>
    <lineage>
        <taxon>Bacteria</taxon>
        <taxon>Pseudomonadati</taxon>
        <taxon>Pseudomonadota</taxon>
        <taxon>Alphaproteobacteria</taxon>
        <taxon>Rhodobacterales</taxon>
        <taxon>Paracoccaceae</taxon>
        <taxon>Paracoccus</taxon>
    </lineage>
</organism>
<keyword evidence="7 16" id="KW-0813">Transport</keyword>
<evidence type="ECO:0000256" key="14">
    <source>
        <dbReference type="ARBA" id="ARBA00022842"/>
    </source>
</evidence>
<dbReference type="SUPFAM" id="SSF47831">
    <property type="entry name" value="Enzyme I of the PEP:sugar phosphotransferase system HPr-binding (sub)domain"/>
    <property type="match status" value="1"/>
</dbReference>
<dbReference type="InterPro" id="IPR023151">
    <property type="entry name" value="PEP_util_CS"/>
</dbReference>
<evidence type="ECO:0000256" key="7">
    <source>
        <dbReference type="ARBA" id="ARBA00022448"/>
    </source>
</evidence>
<comment type="cofactor">
    <cofactor evidence="2 16 19">
        <name>Mg(2+)</name>
        <dbReference type="ChEBI" id="CHEBI:18420"/>
    </cofactor>
</comment>
<protein>
    <recommendedName>
        <fullName evidence="6 16">Phosphoenolpyruvate-protein phosphotransferase</fullName>
        <ecNumber evidence="5 16">2.7.3.9</ecNumber>
    </recommendedName>
    <alternativeName>
        <fullName evidence="15 16">Phosphotransferase system, enzyme I</fullName>
    </alternativeName>
</protein>
<feature type="compositionally biased region" description="Low complexity" evidence="20">
    <location>
        <begin position="91"/>
        <end position="104"/>
    </location>
</feature>
<evidence type="ECO:0000256" key="13">
    <source>
        <dbReference type="ARBA" id="ARBA00022777"/>
    </source>
</evidence>
<evidence type="ECO:0000259" key="21">
    <source>
        <dbReference type="PROSITE" id="PS51350"/>
    </source>
</evidence>
<keyword evidence="22" id="KW-0670">Pyruvate</keyword>
<dbReference type="EC" id="2.7.3.9" evidence="5 16"/>
<dbReference type="PROSITE" id="PS00369">
    <property type="entry name" value="PTS_HPR_HIS"/>
    <property type="match status" value="1"/>
</dbReference>
<feature type="domain" description="HPr" evidence="21">
    <location>
        <begin position="1"/>
        <end position="88"/>
    </location>
</feature>
<dbReference type="PROSITE" id="PS51350">
    <property type="entry name" value="PTS_HPR_DOM"/>
    <property type="match status" value="1"/>
</dbReference>
<comment type="subcellular location">
    <subcellularLocation>
        <location evidence="3 16">Cytoplasm</location>
    </subcellularLocation>
</comment>
<dbReference type="Pfam" id="PF00381">
    <property type="entry name" value="PTS-HPr"/>
    <property type="match status" value="1"/>
</dbReference>
<dbReference type="SUPFAM" id="SSF51621">
    <property type="entry name" value="Phosphoenolpyruvate/pyruvate domain"/>
    <property type="match status" value="1"/>
</dbReference>
<gene>
    <name evidence="22" type="primary">ptsP</name>
    <name evidence="22" type="ORF">D3P04_01190</name>
</gene>
<dbReference type="PRINTS" id="PR01736">
    <property type="entry name" value="PHPHTRNFRASE"/>
</dbReference>
<keyword evidence="12 16" id="KW-0479">Metal-binding</keyword>
<dbReference type="InterPro" id="IPR040442">
    <property type="entry name" value="Pyrv_kinase-like_dom_sf"/>
</dbReference>
<dbReference type="SUPFAM" id="SSF55594">
    <property type="entry name" value="HPr-like"/>
    <property type="match status" value="1"/>
</dbReference>
<dbReference type="Gene3D" id="1.10.274.10">
    <property type="entry name" value="PtsI, HPr-binding domain"/>
    <property type="match status" value="1"/>
</dbReference>
<keyword evidence="8 16" id="KW-0963">Cytoplasm</keyword>
<dbReference type="PANTHER" id="PTHR46244:SF6">
    <property type="entry name" value="PHOSPHOENOLPYRUVATE-PROTEIN PHOSPHOTRANSFERASE"/>
    <property type="match status" value="1"/>
</dbReference>
<evidence type="ECO:0000256" key="6">
    <source>
        <dbReference type="ARBA" id="ARBA00016544"/>
    </source>
</evidence>
<evidence type="ECO:0000256" key="15">
    <source>
        <dbReference type="ARBA" id="ARBA00033235"/>
    </source>
</evidence>
<dbReference type="AlphaFoldDB" id="A0A418T8K3"/>
<proteinExistence type="inferred from homology"/>
<dbReference type="InterPro" id="IPR008731">
    <property type="entry name" value="PTS_EIN"/>
</dbReference>
<keyword evidence="9 16" id="KW-0762">Sugar transport</keyword>
<dbReference type="Gene3D" id="3.30.1340.10">
    <property type="entry name" value="HPr-like"/>
    <property type="match status" value="1"/>
</dbReference>
<feature type="binding site" evidence="18">
    <location>
        <position position="400"/>
    </location>
    <ligand>
        <name>phosphoenolpyruvate</name>
        <dbReference type="ChEBI" id="CHEBI:58702"/>
    </ligand>
</feature>
<dbReference type="InterPro" id="IPR036618">
    <property type="entry name" value="PtsI_HPr-bd_sf"/>
</dbReference>
<comment type="caution">
    <text evidence="22">The sequence shown here is derived from an EMBL/GenBank/DDBJ whole genome shotgun (WGS) entry which is preliminary data.</text>
</comment>
<sequence length="643" mass="68038">MERTFAVRVRDGLHARPATQFVKLAKSFASEITITCNGQAASAKSAVKLMLLGIKEDDEATLRVEGEDAPDALSALSTFLQNPAAGDIALPKTGGAAPASSAKAGPEDDGSDGIAASEGTGYGPSFAFFPPVLKIEPQAVSDTEAEISRYRDAVSGVTTAFARNKQRAGTESDTNAIIDALIDVAQDAEFAEEIEAAIRGGQDAASAVMSVGTRLTESFEAMDDPYIRARGEDMRSVTRQIVLALVGQADVSLADVAPGSVIVADEITAWDLARANLPDIAGIVCRKGAATSHVAIMARAHGIPAVLGASISADRLAGAGTVGLDGAAGKVFIDPDPATRARLNDAIAREAAEKKALEAYRTVEPVTSAGIRVEVAANLGSLAEIPAALEAGAMGVGLFRTEFLFMERKTLPTEDEQAEVYTRLAEAFAPYPVVIRTLDIGGDKPITGVDFEHEDNPFLGWRGIRMCLERPDIFKPQLRALLRASVVGNVKVLIPMIADGSEVREVRRLFEECRDEMRQEGTAFGSFELGVMIETPAAVFLAAELAQQVDFFSIGTNDLTQYVMAADRLNPKVASLNRAEHPAVLRAISATCEAAKAANIWIGVCGEAAARQDLTGFFIENGVTELSMSSTSIPRTKQAITRL</sequence>
<reference evidence="23" key="1">
    <citation type="submission" date="2018-09" db="EMBL/GenBank/DDBJ databases">
        <title>Acidovorax cavernicola nov. sp. isolated from Gruta de las Maravillas (Aracena, Spain).</title>
        <authorList>
            <person name="Jurado V."/>
            <person name="Gutierrez-Patricio S."/>
            <person name="Gonzalez-Pimentel J.L."/>
            <person name="Miller A.Z."/>
            <person name="Laiz L."/>
            <person name="Saiz-Jimenez C."/>
        </authorList>
    </citation>
    <scope>NUCLEOTIDE SEQUENCE [LARGE SCALE GENOMIC DNA]</scope>
    <source>
        <strain evidence="23">1011MAR3C25</strain>
    </source>
</reference>
<dbReference type="OrthoDB" id="9765468at2"/>
<dbReference type="Pfam" id="PF02896">
    <property type="entry name" value="PEP-utilizers_C"/>
    <property type="match status" value="1"/>
</dbReference>
<dbReference type="NCBIfam" id="TIGR01417">
    <property type="entry name" value="PTS_I_fam"/>
    <property type="match status" value="1"/>
</dbReference>
<dbReference type="GO" id="GO:0005737">
    <property type="term" value="C:cytoplasm"/>
    <property type="evidence" value="ECO:0007669"/>
    <property type="project" value="UniProtKB-SubCell"/>
</dbReference>
<evidence type="ECO:0000256" key="3">
    <source>
        <dbReference type="ARBA" id="ARBA00004496"/>
    </source>
</evidence>
<evidence type="ECO:0000256" key="4">
    <source>
        <dbReference type="ARBA" id="ARBA00007837"/>
    </source>
</evidence>
<dbReference type="GO" id="GO:0009401">
    <property type="term" value="P:phosphoenolpyruvate-dependent sugar phosphotransferase system"/>
    <property type="evidence" value="ECO:0007669"/>
    <property type="project" value="UniProtKB-KW"/>
</dbReference>
<accession>A0A418T8K3</accession>
<evidence type="ECO:0000256" key="16">
    <source>
        <dbReference type="PIRNR" id="PIRNR000732"/>
    </source>
</evidence>
<feature type="binding site" evidence="18">
    <location>
        <position position="436"/>
    </location>
    <ligand>
        <name>phosphoenolpyruvate</name>
        <dbReference type="ChEBI" id="CHEBI:58702"/>
    </ligand>
</feature>
<keyword evidence="23" id="KW-1185">Reference proteome</keyword>
<keyword evidence="13 16" id="KW-0418">Kinase</keyword>
<evidence type="ECO:0000256" key="5">
    <source>
        <dbReference type="ARBA" id="ARBA00012232"/>
    </source>
</evidence>
<evidence type="ECO:0000256" key="17">
    <source>
        <dbReference type="PIRSR" id="PIRSR000732-1"/>
    </source>
</evidence>